<dbReference type="OrthoDB" id="5295174at2"/>
<dbReference type="Gene3D" id="1.10.10.60">
    <property type="entry name" value="Homeodomain-like"/>
    <property type="match status" value="2"/>
</dbReference>
<dbReference type="GO" id="GO:0003700">
    <property type="term" value="F:DNA-binding transcription factor activity"/>
    <property type="evidence" value="ECO:0007669"/>
    <property type="project" value="InterPro"/>
</dbReference>
<dbReference type="Pfam" id="PF13181">
    <property type="entry name" value="TPR_8"/>
    <property type="match status" value="1"/>
</dbReference>
<comment type="caution">
    <text evidence="7">The sequence shown here is derived from an EMBL/GenBank/DDBJ whole genome shotgun (WGS) entry which is preliminary data.</text>
</comment>
<evidence type="ECO:0000313" key="7">
    <source>
        <dbReference type="EMBL" id="TGD56761.1"/>
    </source>
</evidence>
<keyword evidence="5" id="KW-0732">Signal</keyword>
<dbReference type="SMART" id="SM00028">
    <property type="entry name" value="TPR"/>
    <property type="match status" value="3"/>
</dbReference>
<evidence type="ECO:0000259" key="6">
    <source>
        <dbReference type="PROSITE" id="PS01124"/>
    </source>
</evidence>
<evidence type="ECO:0000256" key="4">
    <source>
        <dbReference type="SAM" id="Phobius"/>
    </source>
</evidence>
<keyword evidence="4" id="KW-1133">Transmembrane helix</keyword>
<dbReference type="SUPFAM" id="SSF46689">
    <property type="entry name" value="Homeodomain-like"/>
    <property type="match status" value="1"/>
</dbReference>
<sequence>MKYPVILIVTLFFLKGTFSFAQTIDSLEKNGYDKLKKIIEKDNSNQKNTSLRSQAYLIKAKKENNKKEIIDGYFFVGRATNNLVLNLKYSDSAISIAKRYRPEDLSLLYWIRGCIYDDARNAKEALNCFLIANEYPKVSEELEDRINFKIGAIKSTQGKYDEAIAIYKKCERNAKTNNSPNYLRYVLGLSELYHRTDNISLSEEYVKKGMDACKNYNDGNFYNFYFISNRGKNYFKRGQYQRAITDLESPLKVIKRNDDFSNYAENCFYLGECYQKLHQNSASISYYSKVDSIFNARKNIYQLTITAYNRLIDYYKNQGDYKKVLYYSEQFIKADKVLDENYKYITDKISKNYDIQQVIKSKQDTISALKEEKIEFIIIVSILFSGIVTLFYLLFINKTKKNKELQKQKELFDSYIKEKEISNKEKDKSLKLPTRKSSLSNIDENVVKHIIDSLKKFEIKKSYLNNEYTIDSLSLEFKTNSNYLSKVINETKNTNFIQYINTLRIKYVLEKLETDKKYLNYTIQALSEMCGFNSVQTFTRAFANHTKMNPSDFIKELRNNNLQ</sequence>
<name>A0A4Z0L4X9_9FLAO</name>
<dbReference type="InterPro" id="IPR011990">
    <property type="entry name" value="TPR-like_helical_dom_sf"/>
</dbReference>
<dbReference type="Pfam" id="PF12833">
    <property type="entry name" value="HTH_18"/>
    <property type="match status" value="1"/>
</dbReference>
<dbReference type="Gene3D" id="1.25.40.10">
    <property type="entry name" value="Tetratricopeptide repeat domain"/>
    <property type="match status" value="2"/>
</dbReference>
<dbReference type="EMBL" id="SRLH01000009">
    <property type="protein sequence ID" value="TGD56761.1"/>
    <property type="molecule type" value="Genomic_DNA"/>
</dbReference>
<dbReference type="InterPro" id="IPR019734">
    <property type="entry name" value="TPR_rpt"/>
</dbReference>
<dbReference type="Proteomes" id="UP000297407">
    <property type="component" value="Unassembled WGS sequence"/>
</dbReference>
<keyword evidence="8" id="KW-1185">Reference proteome</keyword>
<evidence type="ECO:0000256" key="5">
    <source>
        <dbReference type="SAM" id="SignalP"/>
    </source>
</evidence>
<evidence type="ECO:0000256" key="2">
    <source>
        <dbReference type="ARBA" id="ARBA00023125"/>
    </source>
</evidence>
<feature type="chain" id="PRO_5021233456" evidence="5">
    <location>
        <begin position="22"/>
        <end position="563"/>
    </location>
</feature>
<dbReference type="InterPro" id="IPR018060">
    <property type="entry name" value="HTH_AraC"/>
</dbReference>
<dbReference type="PANTHER" id="PTHR43280:SF2">
    <property type="entry name" value="HTH-TYPE TRANSCRIPTIONAL REGULATOR EXSA"/>
    <property type="match status" value="1"/>
</dbReference>
<protein>
    <submittedName>
        <fullName evidence="7">Helix-turn-helix domain-containing protein</fullName>
    </submittedName>
</protein>
<dbReference type="PANTHER" id="PTHR43280">
    <property type="entry name" value="ARAC-FAMILY TRANSCRIPTIONAL REGULATOR"/>
    <property type="match status" value="1"/>
</dbReference>
<keyword evidence="4" id="KW-0812">Transmembrane</keyword>
<gene>
    <name evidence="7" type="ORF">E4635_15070</name>
</gene>
<dbReference type="InterPro" id="IPR009057">
    <property type="entry name" value="Homeodomain-like_sf"/>
</dbReference>
<keyword evidence="4" id="KW-0472">Membrane</keyword>
<dbReference type="AlphaFoldDB" id="A0A4Z0L4X9"/>
<evidence type="ECO:0000313" key="8">
    <source>
        <dbReference type="Proteomes" id="UP000297407"/>
    </source>
</evidence>
<organism evidence="7 8">
    <name type="scientific">Flavobacterium humi</name>
    <dbReference type="NCBI Taxonomy" id="2562683"/>
    <lineage>
        <taxon>Bacteria</taxon>
        <taxon>Pseudomonadati</taxon>
        <taxon>Bacteroidota</taxon>
        <taxon>Flavobacteriia</taxon>
        <taxon>Flavobacteriales</taxon>
        <taxon>Flavobacteriaceae</taxon>
        <taxon>Flavobacterium</taxon>
    </lineage>
</organism>
<accession>A0A4Z0L4X9</accession>
<keyword evidence="3" id="KW-0804">Transcription</keyword>
<dbReference type="GO" id="GO:0043565">
    <property type="term" value="F:sequence-specific DNA binding"/>
    <property type="evidence" value="ECO:0007669"/>
    <property type="project" value="InterPro"/>
</dbReference>
<dbReference type="SUPFAM" id="SSF48452">
    <property type="entry name" value="TPR-like"/>
    <property type="match status" value="1"/>
</dbReference>
<evidence type="ECO:0000256" key="1">
    <source>
        <dbReference type="ARBA" id="ARBA00023015"/>
    </source>
</evidence>
<evidence type="ECO:0000256" key="3">
    <source>
        <dbReference type="ARBA" id="ARBA00023163"/>
    </source>
</evidence>
<proteinExistence type="predicted"/>
<feature type="signal peptide" evidence="5">
    <location>
        <begin position="1"/>
        <end position="21"/>
    </location>
</feature>
<keyword evidence="2" id="KW-0238">DNA-binding</keyword>
<dbReference type="RefSeq" id="WP_135527533.1">
    <property type="nucleotide sequence ID" value="NZ_SRLH01000009.1"/>
</dbReference>
<dbReference type="SMART" id="SM00342">
    <property type="entry name" value="HTH_ARAC"/>
    <property type="match status" value="1"/>
</dbReference>
<feature type="domain" description="HTH araC/xylS-type" evidence="6">
    <location>
        <begin position="444"/>
        <end position="556"/>
    </location>
</feature>
<feature type="transmembrane region" description="Helical" evidence="4">
    <location>
        <begin position="376"/>
        <end position="396"/>
    </location>
</feature>
<dbReference type="PROSITE" id="PS01124">
    <property type="entry name" value="HTH_ARAC_FAMILY_2"/>
    <property type="match status" value="1"/>
</dbReference>
<keyword evidence="1" id="KW-0805">Transcription regulation</keyword>
<reference evidence="7 8" key="1">
    <citation type="submission" date="2019-04" db="EMBL/GenBank/DDBJ databases">
        <title>Flavobacterium sp. strain DS2-A Genome sequencing and assembly.</title>
        <authorList>
            <person name="Kim I."/>
        </authorList>
    </citation>
    <scope>NUCLEOTIDE SEQUENCE [LARGE SCALE GENOMIC DNA]</scope>
    <source>
        <strain evidence="7 8">DS2-A</strain>
    </source>
</reference>